<dbReference type="PANTHER" id="PTHR34472">
    <property type="entry name" value="SULFUR CARRIER PROTEIN THIS"/>
    <property type="match status" value="1"/>
</dbReference>
<dbReference type="OrthoDB" id="1525151at2"/>
<dbReference type="Proteomes" id="UP000284250">
    <property type="component" value="Unassembled WGS sequence"/>
</dbReference>
<comment type="caution">
    <text evidence="1">The sequence shown here is derived from an EMBL/GenBank/DDBJ whole genome shotgun (WGS) entry which is preliminary data.</text>
</comment>
<evidence type="ECO:0000313" key="2">
    <source>
        <dbReference type="Proteomes" id="UP000284250"/>
    </source>
</evidence>
<dbReference type="RefSeq" id="WP_119654512.1">
    <property type="nucleotide sequence ID" value="NZ_JBHUOI010000028.1"/>
</dbReference>
<sequence>MTLFVNNEPLEAPQPPTLAATIELLALTPLRGLAVAVNDVVVARPDWPACQLREHDRLTIIRATQGG</sequence>
<name>A0A418R6A3_9BACT</name>
<dbReference type="InterPro" id="IPR012675">
    <property type="entry name" value="Beta-grasp_dom_sf"/>
</dbReference>
<dbReference type="EMBL" id="QYCN01000004">
    <property type="protein sequence ID" value="RIY12912.1"/>
    <property type="molecule type" value="Genomic_DNA"/>
</dbReference>
<reference evidence="1 2" key="1">
    <citation type="submission" date="2018-09" db="EMBL/GenBank/DDBJ databases">
        <authorList>
            <person name="Zeman M."/>
            <person name="Pardy F."/>
        </authorList>
    </citation>
    <scope>NUCLEOTIDE SEQUENCE [LARGE SCALE GENOMIC DNA]</scope>
    <source>
        <strain evidence="1 2">CCM 8852</strain>
    </source>
</reference>
<dbReference type="InterPro" id="IPR003749">
    <property type="entry name" value="ThiS/MoaD-like"/>
</dbReference>
<reference evidence="1 2" key="2">
    <citation type="submission" date="2019-01" db="EMBL/GenBank/DDBJ databases">
        <title>Hymenobacter humicola sp. nov., isolated from soils in Antarctica.</title>
        <authorList>
            <person name="Sedlacek I."/>
            <person name="Holochova P."/>
            <person name="Kralova S."/>
            <person name="Pantucek R."/>
            <person name="Stankova E."/>
            <person name="Vrbovska V."/>
            <person name="Kristofova L."/>
            <person name="Svec P."/>
            <person name="Busse H.-J."/>
        </authorList>
    </citation>
    <scope>NUCLEOTIDE SEQUENCE [LARGE SCALE GENOMIC DNA]</scope>
    <source>
        <strain evidence="1 2">CCM 8852</strain>
    </source>
</reference>
<dbReference type="Pfam" id="PF02597">
    <property type="entry name" value="ThiS"/>
    <property type="match status" value="1"/>
</dbReference>
<dbReference type="SUPFAM" id="SSF54285">
    <property type="entry name" value="MoaD/ThiS"/>
    <property type="match status" value="1"/>
</dbReference>
<dbReference type="PANTHER" id="PTHR34472:SF1">
    <property type="entry name" value="SULFUR CARRIER PROTEIN THIS"/>
    <property type="match status" value="1"/>
</dbReference>
<proteinExistence type="predicted"/>
<keyword evidence="2" id="KW-1185">Reference proteome</keyword>
<accession>A0A418R6A3</accession>
<gene>
    <name evidence="1" type="primary">thiS</name>
    <name evidence="1" type="ORF">D0T11_04075</name>
</gene>
<dbReference type="Gene3D" id="3.10.20.30">
    <property type="match status" value="1"/>
</dbReference>
<dbReference type="InterPro" id="IPR010035">
    <property type="entry name" value="Thi_S"/>
</dbReference>
<dbReference type="AlphaFoldDB" id="A0A418R6A3"/>
<dbReference type="InterPro" id="IPR016155">
    <property type="entry name" value="Mopterin_synth/thiamin_S_b"/>
</dbReference>
<evidence type="ECO:0000313" key="1">
    <source>
        <dbReference type="EMBL" id="RIY12912.1"/>
    </source>
</evidence>
<dbReference type="NCBIfam" id="TIGR01683">
    <property type="entry name" value="thiS"/>
    <property type="match status" value="1"/>
</dbReference>
<protein>
    <submittedName>
        <fullName evidence="1">Sulfur carrier protein ThiS</fullName>
    </submittedName>
</protein>
<organism evidence="1 2">
    <name type="scientific">Hymenobacter rubripertinctus</name>
    <dbReference type="NCBI Taxonomy" id="2029981"/>
    <lineage>
        <taxon>Bacteria</taxon>
        <taxon>Pseudomonadati</taxon>
        <taxon>Bacteroidota</taxon>
        <taxon>Cytophagia</taxon>
        <taxon>Cytophagales</taxon>
        <taxon>Hymenobacteraceae</taxon>
        <taxon>Hymenobacter</taxon>
    </lineage>
</organism>